<dbReference type="AlphaFoldDB" id="A0A4V5NWQ0"/>
<dbReference type="InterPro" id="IPR036390">
    <property type="entry name" value="WH_DNA-bd_sf"/>
</dbReference>
<evidence type="ECO:0000256" key="4">
    <source>
        <dbReference type="ARBA" id="ARBA00023306"/>
    </source>
</evidence>
<dbReference type="EMBL" id="SWDB01000022">
    <property type="protein sequence ID" value="TKB45145.1"/>
    <property type="molecule type" value="Genomic_DNA"/>
</dbReference>
<dbReference type="InterPro" id="IPR005234">
    <property type="entry name" value="ScpB_csome_segregation"/>
</dbReference>
<keyword evidence="2" id="KW-0132">Cell division</keyword>
<dbReference type="NCBIfam" id="TIGR00281">
    <property type="entry name" value="SMC-Scp complex subunit ScpB"/>
    <property type="match status" value="1"/>
</dbReference>
<dbReference type="Gene3D" id="1.10.10.10">
    <property type="entry name" value="Winged helix-like DNA-binding domain superfamily/Winged helix DNA-binding domain"/>
    <property type="match status" value="2"/>
</dbReference>
<dbReference type="Pfam" id="PF04079">
    <property type="entry name" value="SMC_ScpB"/>
    <property type="match status" value="1"/>
</dbReference>
<dbReference type="Proteomes" id="UP000307999">
    <property type="component" value="Unassembled WGS sequence"/>
</dbReference>
<proteinExistence type="predicted"/>
<dbReference type="PANTHER" id="PTHR34298">
    <property type="entry name" value="SEGREGATION AND CONDENSATION PROTEIN B"/>
    <property type="match status" value="1"/>
</dbReference>
<keyword evidence="6" id="KW-1185">Reference proteome</keyword>
<keyword evidence="3" id="KW-0159">Chromosome partition</keyword>
<dbReference type="GO" id="GO:0051301">
    <property type="term" value="P:cell division"/>
    <property type="evidence" value="ECO:0007669"/>
    <property type="project" value="UniProtKB-KW"/>
</dbReference>
<dbReference type="SUPFAM" id="SSF46785">
    <property type="entry name" value="Winged helix' DNA-binding domain"/>
    <property type="match status" value="2"/>
</dbReference>
<dbReference type="OrthoDB" id="9806226at2"/>
<evidence type="ECO:0000313" key="5">
    <source>
        <dbReference type="EMBL" id="TKB45145.1"/>
    </source>
</evidence>
<dbReference type="PIRSF" id="PIRSF019345">
    <property type="entry name" value="ScpB"/>
    <property type="match status" value="1"/>
</dbReference>
<accession>A0A4V5NWQ0</accession>
<keyword evidence="1" id="KW-0963">Cytoplasm</keyword>
<sequence>MSKNKQLKNLIESMLFVADSPLSIKAIQTTLEDDLALSKKQLQEILSELKQDYADRGIHLVEVASGFRFQAANEHADQIALLWKEKAPRYSRAMLETLALIAYRQPITRGEIEDIRGVSVSSYIIKTLQERNWVKVVGHKEVPGRPALLATTDEFLDYFSLKSLAELPELMPVSEINLNIEQVEEQLETAEA</sequence>
<dbReference type="InterPro" id="IPR036388">
    <property type="entry name" value="WH-like_DNA-bd_sf"/>
</dbReference>
<gene>
    <name evidence="5" type="primary">scpB</name>
    <name evidence="5" type="ORF">E8M12_09980</name>
</gene>
<evidence type="ECO:0000313" key="6">
    <source>
        <dbReference type="Proteomes" id="UP000307999"/>
    </source>
</evidence>
<organism evidence="5 6">
    <name type="scientific">Thalassotalea mangrovi</name>
    <dbReference type="NCBI Taxonomy" id="2572245"/>
    <lineage>
        <taxon>Bacteria</taxon>
        <taxon>Pseudomonadati</taxon>
        <taxon>Pseudomonadota</taxon>
        <taxon>Gammaproteobacteria</taxon>
        <taxon>Alteromonadales</taxon>
        <taxon>Colwelliaceae</taxon>
        <taxon>Thalassotalea</taxon>
    </lineage>
</organism>
<dbReference type="PANTHER" id="PTHR34298:SF2">
    <property type="entry name" value="SEGREGATION AND CONDENSATION PROTEIN B"/>
    <property type="match status" value="1"/>
</dbReference>
<dbReference type="RefSeq" id="WP_136736003.1">
    <property type="nucleotide sequence ID" value="NZ_SWDB01000022.1"/>
</dbReference>
<evidence type="ECO:0000256" key="1">
    <source>
        <dbReference type="ARBA" id="ARBA00022490"/>
    </source>
</evidence>
<name>A0A4V5NWQ0_9GAMM</name>
<comment type="caution">
    <text evidence="5">The sequence shown here is derived from an EMBL/GenBank/DDBJ whole genome shotgun (WGS) entry which is preliminary data.</text>
</comment>
<protein>
    <submittedName>
        <fullName evidence="5">SMC-Scp complex subunit ScpB</fullName>
    </submittedName>
</protein>
<reference evidence="5 6" key="1">
    <citation type="submission" date="2019-04" db="EMBL/GenBank/DDBJ databases">
        <title>Thalassotalea guangxiensis sp. nov., isolated from sediment of the coastal wetland.</title>
        <authorList>
            <person name="Zheng S."/>
            <person name="Zhang D."/>
        </authorList>
    </citation>
    <scope>NUCLEOTIDE SEQUENCE [LARGE SCALE GENOMIC DNA]</scope>
    <source>
        <strain evidence="5 6">ZS-4</strain>
    </source>
</reference>
<dbReference type="GO" id="GO:0051304">
    <property type="term" value="P:chromosome separation"/>
    <property type="evidence" value="ECO:0007669"/>
    <property type="project" value="InterPro"/>
</dbReference>
<keyword evidence="4" id="KW-0131">Cell cycle</keyword>
<evidence type="ECO:0000256" key="3">
    <source>
        <dbReference type="ARBA" id="ARBA00022829"/>
    </source>
</evidence>
<evidence type="ECO:0000256" key="2">
    <source>
        <dbReference type="ARBA" id="ARBA00022618"/>
    </source>
</evidence>